<dbReference type="RefSeq" id="WP_313867084.1">
    <property type="nucleotide sequence ID" value="NZ_CP132507.1"/>
</dbReference>
<feature type="domain" description="DUF637" evidence="1">
    <location>
        <begin position="143"/>
        <end position="300"/>
    </location>
</feature>
<reference evidence="2 3" key="1">
    <citation type="submission" date="2023-08" db="EMBL/GenBank/DDBJ databases">
        <title>Rhodoferax potami sp. nov. and Rhodoferax mekongensis sp. nov., isolated from the Mekong River in Thailand.</title>
        <authorList>
            <person name="Kitikhun S."/>
            <person name="Charoenyingcharoen P."/>
            <person name="Siriarchawattana P."/>
            <person name="Likhitrattanapisal S."/>
            <person name="Nilsakha T."/>
            <person name="Chanpet A."/>
            <person name="Rattanawaree P."/>
            <person name="Ingsriswang S."/>
        </authorList>
    </citation>
    <scope>NUCLEOTIDE SEQUENCE [LARGE SCALE GENOMIC DNA]</scope>
    <source>
        <strain evidence="2 3">TBRC 17307</strain>
    </source>
</reference>
<dbReference type="EMBL" id="CP132507">
    <property type="protein sequence ID" value="WNO04232.1"/>
    <property type="molecule type" value="Genomic_DNA"/>
</dbReference>
<name>A0ABZ0AZY3_9BURK</name>
<accession>A0ABZ0AZY3</accession>
<dbReference type="Proteomes" id="UP001302257">
    <property type="component" value="Chromosome"/>
</dbReference>
<dbReference type="InterPro" id="IPR006915">
    <property type="entry name" value="DUF637_hemagglutn_put"/>
</dbReference>
<gene>
    <name evidence="2" type="ORF">RAN89_15170</name>
</gene>
<evidence type="ECO:0000313" key="3">
    <source>
        <dbReference type="Proteomes" id="UP001302257"/>
    </source>
</evidence>
<evidence type="ECO:0000313" key="2">
    <source>
        <dbReference type="EMBL" id="WNO04232.1"/>
    </source>
</evidence>
<proteinExistence type="predicted"/>
<sequence>MKGHGSTTQTLNQTKITGNVSFDNALKISAQIPDTKGGQTLKSQINALVDQSGGTGLEYLNQLAANPNVQWDKVALAQEKWSYDQAGLTPAGAALLSIAVAAYMPGASGMFGTTTATGTTLGGVALTTTTAAGVTTATFAGAALNAGFTALASQAAVALVNNGGDIGKTLEQLGSEQSIKNLLTTMVTAGALDKLNASYFKGVDAKSSFIDQLQKNLGNNVATDMMNSALAGKPFDENTLANSLKGALINTGTAQGANAIGDGLVAKNLNEFTHKLVHAVLGCAGAEASGGDCRSGAVGAVVGELTAEYAVKSGMNNADALALAKVLAALPELLKN</sequence>
<evidence type="ECO:0000259" key="1">
    <source>
        <dbReference type="Pfam" id="PF04830"/>
    </source>
</evidence>
<dbReference type="Pfam" id="PF04830">
    <property type="entry name" value="DUF637"/>
    <property type="match status" value="1"/>
</dbReference>
<protein>
    <submittedName>
        <fullName evidence="2">DUF637 domain-containing protein</fullName>
    </submittedName>
</protein>
<keyword evidence="3" id="KW-1185">Reference proteome</keyword>
<organism evidence="2 3">
    <name type="scientific">Rhodoferax mekongensis</name>
    <dbReference type="NCBI Taxonomy" id="3068341"/>
    <lineage>
        <taxon>Bacteria</taxon>
        <taxon>Pseudomonadati</taxon>
        <taxon>Pseudomonadota</taxon>
        <taxon>Betaproteobacteria</taxon>
        <taxon>Burkholderiales</taxon>
        <taxon>Comamonadaceae</taxon>
        <taxon>Rhodoferax</taxon>
    </lineage>
</organism>